<dbReference type="EMBL" id="JANPWB010000002">
    <property type="protein sequence ID" value="KAJ1204864.1"/>
    <property type="molecule type" value="Genomic_DNA"/>
</dbReference>
<keyword evidence="2" id="KW-1185">Reference proteome</keyword>
<evidence type="ECO:0000313" key="1">
    <source>
        <dbReference type="EMBL" id="KAJ1204864.1"/>
    </source>
</evidence>
<accession>A0AAV7VXZ9</accession>
<comment type="caution">
    <text evidence="1">The sequence shown here is derived from an EMBL/GenBank/DDBJ whole genome shotgun (WGS) entry which is preliminary data.</text>
</comment>
<sequence>MSLGWPCPVSRHGRSHASVSRFRVLLPTASSSAGKDAYEGFPGGTKILVAAREWDISGIGPRLPEETGGEGYELLTVSRMFFMQIGSLADGTSEYTREEVWSSAAPTPSG</sequence>
<name>A0AAV7VXZ9_PLEWA</name>
<gene>
    <name evidence="1" type="ORF">NDU88_000302</name>
</gene>
<protein>
    <submittedName>
        <fullName evidence="1">Uncharacterized protein</fullName>
    </submittedName>
</protein>
<proteinExistence type="predicted"/>
<dbReference type="AlphaFoldDB" id="A0AAV7VXZ9"/>
<dbReference type="Proteomes" id="UP001066276">
    <property type="component" value="Chromosome 1_2"/>
</dbReference>
<evidence type="ECO:0000313" key="2">
    <source>
        <dbReference type="Proteomes" id="UP001066276"/>
    </source>
</evidence>
<reference evidence="1" key="1">
    <citation type="journal article" date="2022" name="bioRxiv">
        <title>Sequencing and chromosome-scale assembly of the giantPleurodeles waltlgenome.</title>
        <authorList>
            <person name="Brown T."/>
            <person name="Elewa A."/>
            <person name="Iarovenko S."/>
            <person name="Subramanian E."/>
            <person name="Araus A.J."/>
            <person name="Petzold A."/>
            <person name="Susuki M."/>
            <person name="Suzuki K.-i.T."/>
            <person name="Hayashi T."/>
            <person name="Toyoda A."/>
            <person name="Oliveira C."/>
            <person name="Osipova E."/>
            <person name="Leigh N.D."/>
            <person name="Simon A."/>
            <person name="Yun M.H."/>
        </authorList>
    </citation>
    <scope>NUCLEOTIDE SEQUENCE</scope>
    <source>
        <strain evidence="1">20211129_DDA</strain>
        <tissue evidence="1">Liver</tissue>
    </source>
</reference>
<organism evidence="1 2">
    <name type="scientific">Pleurodeles waltl</name>
    <name type="common">Iberian ribbed newt</name>
    <dbReference type="NCBI Taxonomy" id="8319"/>
    <lineage>
        <taxon>Eukaryota</taxon>
        <taxon>Metazoa</taxon>
        <taxon>Chordata</taxon>
        <taxon>Craniata</taxon>
        <taxon>Vertebrata</taxon>
        <taxon>Euteleostomi</taxon>
        <taxon>Amphibia</taxon>
        <taxon>Batrachia</taxon>
        <taxon>Caudata</taxon>
        <taxon>Salamandroidea</taxon>
        <taxon>Salamandridae</taxon>
        <taxon>Pleurodelinae</taxon>
        <taxon>Pleurodeles</taxon>
    </lineage>
</organism>